<comment type="caution">
    <text evidence="1">The sequence shown here is derived from an EMBL/GenBank/DDBJ whole genome shotgun (WGS) entry which is preliminary data.</text>
</comment>
<keyword evidence="2" id="KW-1185">Reference proteome</keyword>
<gene>
    <name evidence="1" type="ORF">H7U12_20295</name>
</gene>
<name>A0ABR6VXY8_9BACT</name>
<sequence length="199" mass="22865">MDLPPIHLEHEFEPLPRELHSEASGEPFQSCIACNCQLLQEGVNYLVEKAVRVYPQAGLRDVVFEYAMCLNCAQQLRNELSEESKRQINAYFAQRVDFVARREALLSLPDPLNLDNWLSHCIVHGTPRSACREYQIFAQCGGADLFYTYMPYMISGEAMEEIQECLSAHTRQILDDFMDTHFGLPPELRALLQDRLILI</sequence>
<organism evidence="1 2">
    <name type="scientific">Rufibacter sediminis</name>
    <dbReference type="NCBI Taxonomy" id="2762756"/>
    <lineage>
        <taxon>Bacteria</taxon>
        <taxon>Pseudomonadati</taxon>
        <taxon>Bacteroidota</taxon>
        <taxon>Cytophagia</taxon>
        <taxon>Cytophagales</taxon>
        <taxon>Hymenobacteraceae</taxon>
        <taxon>Rufibacter</taxon>
    </lineage>
</organism>
<proteinExistence type="predicted"/>
<dbReference type="Proteomes" id="UP000659698">
    <property type="component" value="Unassembled WGS sequence"/>
</dbReference>
<reference evidence="1 2" key="1">
    <citation type="journal article" date="2019" name="Int. J. Syst. Evol. Microbiol.">
        <title>Rufibacter sediminis sp. nov., isolated from freshwater lake sediment.</title>
        <authorList>
            <person name="Qu J.H."/>
            <person name="Zhang L.J."/>
            <person name="Fu Y.H."/>
            <person name="Li H.F."/>
        </authorList>
    </citation>
    <scope>NUCLEOTIDE SEQUENCE [LARGE SCALE GENOMIC DNA]</scope>
    <source>
        <strain evidence="1 2">H-1</strain>
    </source>
</reference>
<dbReference type="EMBL" id="JACOAF010000044">
    <property type="protein sequence ID" value="MBC3542042.1"/>
    <property type="molecule type" value="Genomic_DNA"/>
</dbReference>
<evidence type="ECO:0000313" key="2">
    <source>
        <dbReference type="Proteomes" id="UP000659698"/>
    </source>
</evidence>
<evidence type="ECO:0000313" key="1">
    <source>
        <dbReference type="EMBL" id="MBC3542042.1"/>
    </source>
</evidence>
<dbReference type="RefSeq" id="WP_186641522.1">
    <property type="nucleotide sequence ID" value="NZ_JACOAF010000044.1"/>
</dbReference>
<protein>
    <submittedName>
        <fullName evidence="1">Uncharacterized protein</fullName>
    </submittedName>
</protein>
<accession>A0ABR6VXY8</accession>